<dbReference type="GO" id="GO:0006357">
    <property type="term" value="P:regulation of transcription by RNA polymerase II"/>
    <property type="evidence" value="ECO:0007669"/>
    <property type="project" value="TreeGrafter"/>
</dbReference>
<dbReference type="FunFam" id="3.30.40.10:FF:000004">
    <property type="entry name" value="Jade family PHD finger 2"/>
    <property type="match status" value="1"/>
</dbReference>
<protein>
    <submittedName>
        <fullName evidence="6">Jade-3, partial</fullName>
    </submittedName>
</protein>
<dbReference type="EMBL" id="CACRXK020016679">
    <property type="protein sequence ID" value="CAB4030164.1"/>
    <property type="molecule type" value="Genomic_DNA"/>
</dbReference>
<evidence type="ECO:0000256" key="3">
    <source>
        <dbReference type="ARBA" id="ARBA00022771"/>
    </source>
</evidence>
<dbReference type="PANTHER" id="PTHR13793">
    <property type="entry name" value="PHD FINGER PROTEINS"/>
    <property type="match status" value="1"/>
</dbReference>
<feature type="non-terminal residue" evidence="6">
    <location>
        <position position="1"/>
    </location>
</feature>
<dbReference type="GO" id="GO:0008270">
    <property type="term" value="F:zinc ion binding"/>
    <property type="evidence" value="ECO:0007669"/>
    <property type="project" value="UniProtKB-KW"/>
</dbReference>
<keyword evidence="3" id="KW-0863">Zinc-finger</keyword>
<gene>
    <name evidence="6" type="ORF">PACLA_8A089842</name>
</gene>
<dbReference type="InterPro" id="IPR013083">
    <property type="entry name" value="Znf_RING/FYVE/PHD"/>
</dbReference>
<dbReference type="InterPro" id="IPR050701">
    <property type="entry name" value="Histone_Mod_Regulator"/>
</dbReference>
<keyword evidence="4" id="KW-0862">Zinc</keyword>
<name>A0A7D9JI10_PARCT</name>
<evidence type="ECO:0000313" key="7">
    <source>
        <dbReference type="Proteomes" id="UP001152795"/>
    </source>
</evidence>
<evidence type="ECO:0000313" key="6">
    <source>
        <dbReference type="EMBL" id="CAB4030164.1"/>
    </source>
</evidence>
<dbReference type="Pfam" id="PF13832">
    <property type="entry name" value="zf-HC5HC2H_2"/>
    <property type="match status" value="1"/>
</dbReference>
<dbReference type="OrthoDB" id="20839at2759"/>
<dbReference type="PROSITE" id="PS50016">
    <property type="entry name" value="ZF_PHD_2"/>
    <property type="match status" value="1"/>
</dbReference>
<evidence type="ECO:0000256" key="1">
    <source>
        <dbReference type="ARBA" id="ARBA00022723"/>
    </source>
</evidence>
<dbReference type="PROSITE" id="PS51805">
    <property type="entry name" value="EPHD"/>
    <property type="match status" value="1"/>
</dbReference>
<comment type="similarity">
    <text evidence="5">Belongs to the JADE family.</text>
</comment>
<dbReference type="InterPro" id="IPR034732">
    <property type="entry name" value="EPHD"/>
</dbReference>
<dbReference type="InterPro" id="IPR019787">
    <property type="entry name" value="Znf_PHD-finger"/>
</dbReference>
<dbReference type="PANTHER" id="PTHR13793:SF160">
    <property type="entry name" value="PHD FINGER PROTEIN RHINOCEROS"/>
    <property type="match status" value="1"/>
</dbReference>
<dbReference type="Proteomes" id="UP001152795">
    <property type="component" value="Unassembled WGS sequence"/>
</dbReference>
<dbReference type="CDD" id="cd15492">
    <property type="entry name" value="PHD_BRPF_JADE_like"/>
    <property type="match status" value="1"/>
</dbReference>
<keyword evidence="1" id="KW-0479">Metal-binding</keyword>
<organism evidence="6 7">
    <name type="scientific">Paramuricea clavata</name>
    <name type="common">Red gorgonian</name>
    <name type="synonym">Violescent sea-whip</name>
    <dbReference type="NCBI Taxonomy" id="317549"/>
    <lineage>
        <taxon>Eukaryota</taxon>
        <taxon>Metazoa</taxon>
        <taxon>Cnidaria</taxon>
        <taxon>Anthozoa</taxon>
        <taxon>Octocorallia</taxon>
        <taxon>Malacalcyonacea</taxon>
        <taxon>Plexauridae</taxon>
        <taxon>Paramuricea</taxon>
    </lineage>
</organism>
<sequence length="248" mass="27776">VPVNKESLPQPSFTISNSEKSFQTEFRMPYKLVNYGKKKENMAQKSPLYDLDDEDVEWLKALNKSRKNQDLEVVEELLMEKAIGCLEDQCYTNMGETISTAKGLSIEYDEDIVCDICRSCYTNMGETISTAKGLSIEYDEDIVCDICRSPECEDGNEILFCDVCDVAVHQACYGVQKVPIGSWVCKPCTQLLSDCPCLLCSTRGGAMKKTKTKGVEGWVHMSCALWIPEVGIGNVEKMEPITRIETIT</sequence>
<comment type="caution">
    <text evidence="6">The sequence shown here is derived from an EMBL/GenBank/DDBJ whole genome shotgun (WGS) entry which is preliminary data.</text>
</comment>
<dbReference type="InterPro" id="IPR019542">
    <property type="entry name" value="Enhancer_polycomb-like_N"/>
</dbReference>
<accession>A0A7D9JI10</accession>
<dbReference type="Gene3D" id="3.30.40.10">
    <property type="entry name" value="Zinc/RING finger domain, C3HC4 (zinc finger)"/>
    <property type="match status" value="2"/>
</dbReference>
<feature type="non-terminal residue" evidence="6">
    <location>
        <position position="248"/>
    </location>
</feature>
<evidence type="ECO:0000256" key="2">
    <source>
        <dbReference type="ARBA" id="ARBA00022737"/>
    </source>
</evidence>
<keyword evidence="2" id="KW-0677">Repeat</keyword>
<dbReference type="InterPro" id="IPR001965">
    <property type="entry name" value="Znf_PHD"/>
</dbReference>
<evidence type="ECO:0000256" key="5">
    <source>
        <dbReference type="ARBA" id="ARBA00038371"/>
    </source>
</evidence>
<keyword evidence="7" id="KW-1185">Reference proteome</keyword>
<dbReference type="Pfam" id="PF13831">
    <property type="entry name" value="PHD_2"/>
    <property type="match status" value="1"/>
</dbReference>
<dbReference type="SUPFAM" id="SSF57903">
    <property type="entry name" value="FYVE/PHD zinc finger"/>
    <property type="match status" value="1"/>
</dbReference>
<dbReference type="AlphaFoldDB" id="A0A7D9JI10"/>
<proteinExistence type="inferred from homology"/>
<evidence type="ECO:0000256" key="4">
    <source>
        <dbReference type="ARBA" id="ARBA00022833"/>
    </source>
</evidence>
<dbReference type="SMART" id="SM00249">
    <property type="entry name" value="PHD"/>
    <property type="match status" value="1"/>
</dbReference>
<dbReference type="Pfam" id="PF10513">
    <property type="entry name" value="EPL1"/>
    <property type="match status" value="1"/>
</dbReference>
<dbReference type="InterPro" id="IPR011011">
    <property type="entry name" value="Znf_FYVE_PHD"/>
</dbReference>
<reference evidence="6" key="1">
    <citation type="submission" date="2020-04" db="EMBL/GenBank/DDBJ databases">
        <authorList>
            <person name="Alioto T."/>
            <person name="Alioto T."/>
            <person name="Gomez Garrido J."/>
        </authorList>
    </citation>
    <scope>NUCLEOTIDE SEQUENCE</scope>
    <source>
        <strain evidence="6">A484AB</strain>
    </source>
</reference>